<evidence type="ECO:0000313" key="3">
    <source>
        <dbReference type="EMBL" id="KFN48233.1"/>
    </source>
</evidence>
<dbReference type="Proteomes" id="UP000029391">
    <property type="component" value="Unassembled WGS sequence"/>
</dbReference>
<dbReference type="Pfam" id="PF01471">
    <property type="entry name" value="PG_binding_1"/>
    <property type="match status" value="1"/>
</dbReference>
<dbReference type="EMBL" id="AWXU01000056">
    <property type="protein sequence ID" value="KFN48233.1"/>
    <property type="molecule type" value="Genomic_DNA"/>
</dbReference>
<reference evidence="3 4" key="1">
    <citation type="submission" date="2013-09" db="EMBL/GenBank/DDBJ databases">
        <title>Genome sequencing of Arenimonas composti.</title>
        <authorList>
            <person name="Chen F."/>
            <person name="Wang G."/>
        </authorList>
    </citation>
    <scope>NUCLEOTIDE SEQUENCE [LARGE SCALE GENOMIC DNA]</scope>
    <source>
        <strain evidence="3 4">TR7-09</strain>
    </source>
</reference>
<protein>
    <submittedName>
        <fullName evidence="3">Uncharacterized protein</fullName>
    </submittedName>
</protein>
<feature type="domain" description="Peptidoglycan binding-like" evidence="1">
    <location>
        <begin position="19"/>
        <end position="75"/>
    </location>
</feature>
<dbReference type="eggNOG" id="COG3409">
    <property type="taxonomic scope" value="Bacteria"/>
</dbReference>
<dbReference type="InterPro" id="IPR036365">
    <property type="entry name" value="PGBD-like_sf"/>
</dbReference>
<evidence type="ECO:0000313" key="4">
    <source>
        <dbReference type="Proteomes" id="UP000029391"/>
    </source>
</evidence>
<evidence type="ECO:0000259" key="1">
    <source>
        <dbReference type="Pfam" id="PF01471"/>
    </source>
</evidence>
<name>A0A091B6E0_9GAMM</name>
<sequence length="251" mass="26745">MNYPGRVIRKGETDTTIMRAIRARLRELQFTLAATGAFDDAVLSAVKNFQSRNVDSAGRVLVSDGKIGPLTWAALFADPVPVVRAVQGALPSEALAIARTQLGVREIPVNSNRGADVEKYLASVGLGGGYAWCAAFVYWCLSEAAKATGQPNPCLKTGGVLKQWQHAKNQRLETVSATAARNDPGLLRPGMVFVIDHGRGLGHTGFISRVQGGLFETIEGNTDGSKTREGGGVYVLQRKVGEINAGYIAYG</sequence>
<dbReference type="Pfam" id="PF05257">
    <property type="entry name" value="CHAP"/>
    <property type="match status" value="1"/>
</dbReference>
<dbReference type="InterPro" id="IPR007921">
    <property type="entry name" value="CHAP_dom"/>
</dbReference>
<dbReference type="SUPFAM" id="SSF47090">
    <property type="entry name" value="PGBD-like"/>
    <property type="match status" value="1"/>
</dbReference>
<comment type="caution">
    <text evidence="3">The sequence shown here is derived from an EMBL/GenBank/DDBJ whole genome shotgun (WGS) entry which is preliminary data.</text>
</comment>
<dbReference type="AlphaFoldDB" id="A0A091B6E0"/>
<gene>
    <name evidence="3" type="ORF">P873_01365</name>
</gene>
<dbReference type="InterPro" id="IPR036366">
    <property type="entry name" value="PGBDSf"/>
</dbReference>
<accession>A0A091B6E0</accession>
<organism evidence="3 4">
    <name type="scientific">Arenimonas composti TR7-09 = DSM 18010</name>
    <dbReference type="NCBI Taxonomy" id="1121013"/>
    <lineage>
        <taxon>Bacteria</taxon>
        <taxon>Pseudomonadati</taxon>
        <taxon>Pseudomonadota</taxon>
        <taxon>Gammaproteobacteria</taxon>
        <taxon>Lysobacterales</taxon>
        <taxon>Lysobacteraceae</taxon>
        <taxon>Arenimonas</taxon>
    </lineage>
</organism>
<dbReference type="OrthoDB" id="8093300at2"/>
<dbReference type="InterPro" id="IPR002477">
    <property type="entry name" value="Peptidoglycan-bd-like"/>
</dbReference>
<proteinExistence type="predicted"/>
<evidence type="ECO:0000259" key="2">
    <source>
        <dbReference type="Pfam" id="PF05257"/>
    </source>
</evidence>
<keyword evidence="4" id="KW-1185">Reference proteome</keyword>
<feature type="domain" description="Peptidase C51" evidence="2">
    <location>
        <begin position="127"/>
        <end position="221"/>
    </location>
</feature>
<dbReference type="STRING" id="1121013.GCA_000426365_00434"/>
<dbReference type="Gene3D" id="1.10.101.10">
    <property type="entry name" value="PGBD-like superfamily/PGBD"/>
    <property type="match status" value="1"/>
</dbReference>
<dbReference type="RefSeq" id="WP_051239383.1">
    <property type="nucleotide sequence ID" value="NZ_AUFF01000001.1"/>
</dbReference>